<accession>A0A319D9P4</accession>
<keyword evidence="8" id="KW-0472">Membrane</keyword>
<keyword evidence="11" id="KW-1185">Reference proteome</keyword>
<gene>
    <name evidence="10" type="ORF">BO82DRAFT_200918</name>
</gene>
<evidence type="ECO:0000256" key="6">
    <source>
        <dbReference type="ARBA" id="ARBA00023002"/>
    </source>
</evidence>
<evidence type="ECO:0000256" key="8">
    <source>
        <dbReference type="SAM" id="Phobius"/>
    </source>
</evidence>
<dbReference type="Gene3D" id="3.50.50.60">
    <property type="entry name" value="FAD/NAD(P)-binding domain"/>
    <property type="match status" value="1"/>
</dbReference>
<organism evidence="10 11">
    <name type="scientific">Aspergillus uvarum CBS 121591</name>
    <dbReference type="NCBI Taxonomy" id="1448315"/>
    <lineage>
        <taxon>Eukaryota</taxon>
        <taxon>Fungi</taxon>
        <taxon>Dikarya</taxon>
        <taxon>Ascomycota</taxon>
        <taxon>Pezizomycotina</taxon>
        <taxon>Eurotiomycetes</taxon>
        <taxon>Eurotiomycetidae</taxon>
        <taxon>Eurotiales</taxon>
        <taxon>Aspergillaceae</taxon>
        <taxon>Aspergillus</taxon>
        <taxon>Aspergillus subgen. Circumdati</taxon>
    </lineage>
</organism>
<dbReference type="PANTHER" id="PTHR15944">
    <property type="entry name" value="FARNESYLCYSTEINE LYASE"/>
    <property type="match status" value="1"/>
</dbReference>
<feature type="domain" description="Prenylcysteine lyase" evidence="9">
    <location>
        <begin position="160"/>
        <end position="563"/>
    </location>
</feature>
<dbReference type="GO" id="GO:0001735">
    <property type="term" value="F:prenylcysteine oxidase activity"/>
    <property type="evidence" value="ECO:0007669"/>
    <property type="project" value="InterPro"/>
</dbReference>
<sequence>MKSHPNRPSFVYFLYTQLIYYWFILCFIPGSNAAKQQPLSSFGEIAPKKVAVIGAGAAGSSAAYSLRKYADAQHVPVNITVFERSSYVGGRSTTVNVFDHPGYPIELGASIFVSVNYNLVNASRDLGLNARSASYERPRETDDTIGIWDGDQMVFVFKDTSGWWNLAKLLWRYGLAPVNAYRLMKSTVNKFLQLYDGPMFPFRSLTQATEAVGLLNTVAVPGLEFLRLNRISDLFSREIVQASTRVNYGQNLGLIHGLETMVCLATDGAMAIEGGNWQIFDGMLKASGASVRVNHTVTSINWDAQGQQHRPASLTFKASSTASSAQTEEGYDEIIIAAPFQFTDITTTPPLQTTPDDVPFVKLHVTLFSSPHRLSPAHFNLPGPNTPETILTTLPHDLDPTVGKAEKGVGPANFWSISTLRTVVVPPPPPSHPTSSESENDHPQQEHYVYKIFSPERPTAAFLRSILGLADPLEVQDMKETATTSSIEDLPSKDISWFHEKVWRPYPFVYPRVTFEEIALAPHVWYTGGIENFISTMETSALMGKNVAALMVKEWEEQREKADVAMGSMGFSQGGDGKVEL</sequence>
<dbReference type="Pfam" id="PF07156">
    <property type="entry name" value="Prenylcys_lyase"/>
    <property type="match status" value="1"/>
</dbReference>
<keyword evidence="4" id="KW-0732">Signal</keyword>
<dbReference type="Pfam" id="PF13450">
    <property type="entry name" value="NAD_binding_8"/>
    <property type="match status" value="1"/>
</dbReference>
<dbReference type="OrthoDB" id="437369at2759"/>
<name>A0A319D9P4_9EURO</name>
<dbReference type="VEuPathDB" id="FungiDB:BO82DRAFT_200918"/>
<dbReference type="InterPro" id="IPR036188">
    <property type="entry name" value="FAD/NAD-bd_sf"/>
</dbReference>
<evidence type="ECO:0000256" key="4">
    <source>
        <dbReference type="ARBA" id="ARBA00022729"/>
    </source>
</evidence>
<dbReference type="SUPFAM" id="SSF51905">
    <property type="entry name" value="FAD/NAD(P)-binding domain"/>
    <property type="match status" value="1"/>
</dbReference>
<evidence type="ECO:0000256" key="1">
    <source>
        <dbReference type="ARBA" id="ARBA00001974"/>
    </source>
</evidence>
<dbReference type="GO" id="GO:0030328">
    <property type="term" value="P:prenylcysteine catabolic process"/>
    <property type="evidence" value="ECO:0007669"/>
    <property type="project" value="InterPro"/>
</dbReference>
<dbReference type="EMBL" id="KZ821753">
    <property type="protein sequence ID" value="PYH76672.1"/>
    <property type="molecule type" value="Genomic_DNA"/>
</dbReference>
<keyword evidence="8" id="KW-0812">Transmembrane</keyword>
<dbReference type="Proteomes" id="UP000248340">
    <property type="component" value="Unassembled WGS sequence"/>
</dbReference>
<keyword evidence="8" id="KW-1133">Transmembrane helix</keyword>
<keyword evidence="7" id="KW-0325">Glycoprotein</keyword>
<reference evidence="10 11" key="1">
    <citation type="submission" date="2016-12" db="EMBL/GenBank/DDBJ databases">
        <title>The genomes of Aspergillus section Nigri reveals drivers in fungal speciation.</title>
        <authorList>
            <consortium name="DOE Joint Genome Institute"/>
            <person name="Vesth T.C."/>
            <person name="Nybo J."/>
            <person name="Theobald S."/>
            <person name="Brandl J."/>
            <person name="Frisvad J.C."/>
            <person name="Nielsen K.F."/>
            <person name="Lyhne E.K."/>
            <person name="Kogle M.E."/>
            <person name="Kuo A."/>
            <person name="Riley R."/>
            <person name="Clum A."/>
            <person name="Nolan M."/>
            <person name="Lipzen A."/>
            <person name="Salamov A."/>
            <person name="Henrissat B."/>
            <person name="Wiebenga A."/>
            <person name="De Vries R.P."/>
            <person name="Grigoriev I.V."/>
            <person name="Mortensen U.H."/>
            <person name="Andersen M.R."/>
            <person name="Baker S.E."/>
        </authorList>
    </citation>
    <scope>NUCLEOTIDE SEQUENCE [LARGE SCALE GENOMIC DNA]</scope>
    <source>
        <strain evidence="10 11">CBS 121591</strain>
    </source>
</reference>
<dbReference type="InterPro" id="IPR017046">
    <property type="entry name" value="Prenylcysteine_Oxase1"/>
</dbReference>
<dbReference type="GO" id="GO:0030327">
    <property type="term" value="P:prenylated protein catabolic process"/>
    <property type="evidence" value="ECO:0007669"/>
    <property type="project" value="TreeGrafter"/>
</dbReference>
<evidence type="ECO:0000256" key="7">
    <source>
        <dbReference type="ARBA" id="ARBA00023180"/>
    </source>
</evidence>
<proteinExistence type="inferred from homology"/>
<protein>
    <submittedName>
        <fullName evidence="10">Prenylcysteine oxidase</fullName>
    </submittedName>
</protein>
<comment type="similarity">
    <text evidence="2">Belongs to the prenylcysteine oxidase family.</text>
</comment>
<dbReference type="STRING" id="1448315.A0A319D9P4"/>
<dbReference type="AlphaFoldDB" id="A0A319D9P4"/>
<keyword evidence="6" id="KW-0560">Oxidoreductase</keyword>
<comment type="cofactor">
    <cofactor evidence="1">
        <name>FAD</name>
        <dbReference type="ChEBI" id="CHEBI:57692"/>
    </cofactor>
</comment>
<dbReference type="PANTHER" id="PTHR15944:SF0">
    <property type="entry name" value="PRENYLCYSTEINE LYASE DOMAIN-CONTAINING PROTEIN"/>
    <property type="match status" value="1"/>
</dbReference>
<keyword evidence="5" id="KW-0274">FAD</keyword>
<evidence type="ECO:0000313" key="11">
    <source>
        <dbReference type="Proteomes" id="UP000248340"/>
    </source>
</evidence>
<evidence type="ECO:0000259" key="9">
    <source>
        <dbReference type="Pfam" id="PF07156"/>
    </source>
</evidence>
<dbReference type="RefSeq" id="XP_025486872.1">
    <property type="nucleotide sequence ID" value="XM_025630602.1"/>
</dbReference>
<dbReference type="GeneID" id="37133343"/>
<evidence type="ECO:0000313" key="10">
    <source>
        <dbReference type="EMBL" id="PYH76672.1"/>
    </source>
</evidence>
<evidence type="ECO:0000256" key="2">
    <source>
        <dbReference type="ARBA" id="ARBA00009967"/>
    </source>
</evidence>
<dbReference type="PIRSF" id="PIRSF036292">
    <property type="entry name" value="Prenylcysteine_oxidase"/>
    <property type="match status" value="1"/>
</dbReference>
<keyword evidence="3" id="KW-0285">Flavoprotein</keyword>
<feature type="transmembrane region" description="Helical" evidence="8">
    <location>
        <begin position="12"/>
        <end position="30"/>
    </location>
</feature>
<evidence type="ECO:0000256" key="3">
    <source>
        <dbReference type="ARBA" id="ARBA00022630"/>
    </source>
</evidence>
<dbReference type="InterPro" id="IPR010795">
    <property type="entry name" value="Prenylcys_lyase"/>
</dbReference>
<evidence type="ECO:0000256" key="5">
    <source>
        <dbReference type="ARBA" id="ARBA00022827"/>
    </source>
</evidence>